<organism evidence="2 3">
    <name type="scientific">Methylorubrum extorquens</name>
    <name type="common">Methylobacterium dichloromethanicum</name>
    <name type="synonym">Methylobacterium extorquens</name>
    <dbReference type="NCBI Taxonomy" id="408"/>
    <lineage>
        <taxon>Bacteria</taxon>
        <taxon>Pseudomonadati</taxon>
        <taxon>Pseudomonadota</taxon>
        <taxon>Alphaproteobacteria</taxon>
        <taxon>Hyphomicrobiales</taxon>
        <taxon>Methylobacteriaceae</taxon>
        <taxon>Methylorubrum</taxon>
    </lineage>
</organism>
<dbReference type="CDD" id="cd02440">
    <property type="entry name" value="AdoMet_MTases"/>
    <property type="match status" value="1"/>
</dbReference>
<feature type="non-terminal residue" evidence="2">
    <location>
        <position position="1"/>
    </location>
</feature>
<reference evidence="2 3" key="1">
    <citation type="submission" date="2016-10" db="EMBL/GenBank/DDBJ databases">
        <title>Draft genome sequence of Methylobacterium extorquens CP3, a seed endophyte of Crotalaria pumila with plant growth-promoting and metal tolerance properties.</title>
        <authorList>
            <person name="Sanchez-Lopez A.S."/>
            <person name="Van Hamme J.D."/>
            <person name="Thijs S."/>
            <person name="Mcammond B.M."/>
            <person name="Stevens V."/>
            <person name="Gonzalez-Chavez M.D.C."/>
            <person name="Vangronsveld J."/>
        </authorList>
    </citation>
    <scope>NUCLEOTIDE SEQUENCE [LARGE SCALE GENOMIC DNA]</scope>
    <source>
        <strain evidence="2 3">CP3</strain>
    </source>
</reference>
<dbReference type="InterPro" id="IPR041698">
    <property type="entry name" value="Methyltransf_25"/>
</dbReference>
<keyword evidence="2" id="KW-0489">Methyltransferase</keyword>
<protein>
    <submittedName>
        <fullName evidence="2">SAM-dependent methyltransferase</fullName>
    </submittedName>
</protein>
<evidence type="ECO:0000313" key="2">
    <source>
        <dbReference type="EMBL" id="OHV15099.1"/>
    </source>
</evidence>
<dbReference type="GO" id="GO:0032259">
    <property type="term" value="P:methylation"/>
    <property type="evidence" value="ECO:0007669"/>
    <property type="project" value="UniProtKB-KW"/>
</dbReference>
<dbReference type="InterPro" id="IPR029063">
    <property type="entry name" value="SAM-dependent_MTases_sf"/>
</dbReference>
<accession>A0A1S1P1H8</accession>
<comment type="caution">
    <text evidence="2">The sequence shown here is derived from an EMBL/GenBank/DDBJ whole genome shotgun (WGS) entry which is preliminary data.</text>
</comment>
<keyword evidence="2" id="KW-0808">Transferase</keyword>
<dbReference type="Gene3D" id="3.40.50.150">
    <property type="entry name" value="Vaccinia Virus protein VP39"/>
    <property type="match status" value="1"/>
</dbReference>
<dbReference type="Proteomes" id="UP000180215">
    <property type="component" value="Unassembled WGS sequence"/>
</dbReference>
<gene>
    <name evidence="2" type="ORF">BK022_21560</name>
</gene>
<proteinExistence type="predicted"/>
<evidence type="ECO:0000259" key="1">
    <source>
        <dbReference type="Pfam" id="PF13649"/>
    </source>
</evidence>
<dbReference type="AlphaFoldDB" id="A0A1S1P1H8"/>
<feature type="domain" description="Methyltransferase" evidence="1">
    <location>
        <begin position="3"/>
        <end position="94"/>
    </location>
</feature>
<dbReference type="Pfam" id="PF13649">
    <property type="entry name" value="Methyltransf_25"/>
    <property type="match status" value="1"/>
</dbReference>
<name>A0A1S1P1H8_METEX</name>
<dbReference type="GO" id="GO:0008168">
    <property type="term" value="F:methyltransferase activity"/>
    <property type="evidence" value="ECO:0007669"/>
    <property type="project" value="UniProtKB-KW"/>
</dbReference>
<dbReference type="SUPFAM" id="SSF53335">
    <property type="entry name" value="S-adenosyl-L-methionine-dependent methyltransferases"/>
    <property type="match status" value="1"/>
</dbReference>
<dbReference type="PANTHER" id="PTHR12843">
    <property type="entry name" value="PROTEIN-LYSINE N-METHYLTRANSFERASE METTL10"/>
    <property type="match status" value="1"/>
</dbReference>
<evidence type="ECO:0000313" key="3">
    <source>
        <dbReference type="Proteomes" id="UP000180215"/>
    </source>
</evidence>
<dbReference type="PANTHER" id="PTHR12843:SF5">
    <property type="entry name" value="EEF1A LYSINE METHYLTRANSFERASE 2"/>
    <property type="match status" value="1"/>
</dbReference>
<dbReference type="EMBL" id="MNAO01000347">
    <property type="protein sequence ID" value="OHV15099.1"/>
    <property type="molecule type" value="Genomic_DNA"/>
</dbReference>
<sequence>TLAGGASRLAETLSGRGFQSITVVDLSEAALAAAKTRMGDAGVGIRWITADVTTWQPPQSYDVWHDRATFHFLAKDADRAAYLFRLSRFLKPGGHAVIATFAPDGPERCSGLPVVRYDADSLAQTLGPAFTLLSTQRHTHTTPWGAPQQFQFSVFRHISL</sequence>